<name>A0ABQ5KIF8_9EUKA</name>
<evidence type="ECO:0000313" key="2">
    <source>
        <dbReference type="EMBL" id="GKT32302.1"/>
    </source>
</evidence>
<sequence>MQLESIRSELDEIRRQIVDREDLFVAREKKMRDEIDAISRKNRSLEERLYTVARLEKSVESLYGEVSKIDSPTPELEKQKRVIAYLAQNNDNLTAEIASLKSEAKTQGQYISKLTETTNDFIESTTSYVKAEIERLSSKKADKSIVAAALKKKPGKSYLDEVLSGKVDLDQFESSLNDHFICIKREMEEFQKKVIEEVDKIKIDTQKGIQSASAKSHSIDAQMNANIKDAEERIYDMIQNNESLFLKRIESQKEETLSLLTHSETQVKRDIKQIIAQSKEAYDVAKTAERKAALAQTKSDESRRVCETIEDNIRQELRQLTHFSKQSREMMNVVESTLTQSVSQSLEKQAEGFSMIQKDIHVLETRLSQKSNSSTTDELRKTLEELSETVRRSREDLGISIDNSMSRIDSVRDGVLAELERRTEELIERGEVKDIVNGVEKEARDLIEESTNHVEEIIKKDVQRIREDFDDKLLHKADVSEVTRQCSQRASKRDLASIATHIKSFPTISEVKDAAFAAHKTRDYVDKLLDGWKREMMTKLDDRVFQSVTERIQRIDIANESRFVRLETALAVRGGISSASASAVPSSSFDPPRGYPSRDDIGVSMLERVKEIEQTIRRLNIDIRRMMTEKISITELKLLMDNKLKEIKVWVETRLRSI</sequence>
<evidence type="ECO:0000313" key="3">
    <source>
        <dbReference type="Proteomes" id="UP001057375"/>
    </source>
</evidence>
<feature type="coiled-coil region" evidence="1">
    <location>
        <begin position="76"/>
        <end position="103"/>
    </location>
</feature>
<accession>A0ABQ5KIF8</accession>
<feature type="coiled-coil region" evidence="1">
    <location>
        <begin position="3"/>
        <end position="48"/>
    </location>
</feature>
<comment type="caution">
    <text evidence="2">The sequence shown here is derived from an EMBL/GenBank/DDBJ whole genome shotgun (WGS) entry which is preliminary data.</text>
</comment>
<dbReference type="EMBL" id="BQXS01009968">
    <property type="protein sequence ID" value="GKT32302.1"/>
    <property type="molecule type" value="Genomic_DNA"/>
</dbReference>
<protein>
    <submittedName>
        <fullName evidence="2">Uncharacterized protein</fullName>
    </submittedName>
</protein>
<reference evidence="2" key="1">
    <citation type="submission" date="2022-03" db="EMBL/GenBank/DDBJ databases">
        <title>Draft genome sequence of Aduncisulcus paluster, a free-living microaerophilic Fornicata.</title>
        <authorList>
            <person name="Yuyama I."/>
            <person name="Kume K."/>
            <person name="Tamura T."/>
            <person name="Inagaki Y."/>
            <person name="Hashimoto T."/>
        </authorList>
    </citation>
    <scope>NUCLEOTIDE SEQUENCE</scope>
    <source>
        <strain evidence="2">NY0171</strain>
    </source>
</reference>
<keyword evidence="1" id="KW-0175">Coiled coil</keyword>
<organism evidence="2 3">
    <name type="scientific">Aduncisulcus paluster</name>
    <dbReference type="NCBI Taxonomy" id="2918883"/>
    <lineage>
        <taxon>Eukaryota</taxon>
        <taxon>Metamonada</taxon>
        <taxon>Carpediemonas-like organisms</taxon>
        <taxon>Aduncisulcus</taxon>
    </lineage>
</organism>
<gene>
    <name evidence="2" type="ORF">ADUPG1_006485</name>
</gene>
<evidence type="ECO:0000256" key="1">
    <source>
        <dbReference type="SAM" id="Coils"/>
    </source>
</evidence>
<dbReference type="Proteomes" id="UP001057375">
    <property type="component" value="Unassembled WGS sequence"/>
</dbReference>
<keyword evidence="3" id="KW-1185">Reference proteome</keyword>
<proteinExistence type="predicted"/>